<evidence type="ECO:0000256" key="1">
    <source>
        <dbReference type="SAM" id="Coils"/>
    </source>
</evidence>
<organism evidence="3 4">
    <name type="scientific">Haemaphysalis longicornis</name>
    <name type="common">Bush tick</name>
    <dbReference type="NCBI Taxonomy" id="44386"/>
    <lineage>
        <taxon>Eukaryota</taxon>
        <taxon>Metazoa</taxon>
        <taxon>Ecdysozoa</taxon>
        <taxon>Arthropoda</taxon>
        <taxon>Chelicerata</taxon>
        <taxon>Arachnida</taxon>
        <taxon>Acari</taxon>
        <taxon>Parasitiformes</taxon>
        <taxon>Ixodida</taxon>
        <taxon>Ixodoidea</taxon>
        <taxon>Ixodidae</taxon>
        <taxon>Haemaphysalinae</taxon>
        <taxon>Haemaphysalis</taxon>
    </lineage>
</organism>
<name>A0A9J6H615_HAELO</name>
<dbReference type="GO" id="GO:0003676">
    <property type="term" value="F:nucleic acid binding"/>
    <property type="evidence" value="ECO:0007669"/>
    <property type="project" value="InterPro"/>
</dbReference>
<dbReference type="VEuPathDB" id="VectorBase:HLOH_056281"/>
<keyword evidence="4" id="KW-1185">Reference proteome</keyword>
<evidence type="ECO:0008006" key="5">
    <source>
        <dbReference type="Google" id="ProtNLM"/>
    </source>
</evidence>
<gene>
    <name evidence="3" type="ORF">HPB48_020769</name>
</gene>
<dbReference type="GO" id="GO:0008270">
    <property type="term" value="F:zinc ion binding"/>
    <property type="evidence" value="ECO:0007669"/>
    <property type="project" value="InterPro"/>
</dbReference>
<feature type="compositionally biased region" description="Basic and acidic residues" evidence="2">
    <location>
        <begin position="317"/>
        <end position="364"/>
    </location>
</feature>
<dbReference type="OrthoDB" id="427960at2759"/>
<evidence type="ECO:0000313" key="3">
    <source>
        <dbReference type="EMBL" id="KAH9382263.1"/>
    </source>
</evidence>
<evidence type="ECO:0000256" key="2">
    <source>
        <dbReference type="SAM" id="MobiDB-lite"/>
    </source>
</evidence>
<keyword evidence="1" id="KW-0175">Coiled coil</keyword>
<dbReference type="InterPro" id="IPR036875">
    <property type="entry name" value="Znf_CCHC_sf"/>
</dbReference>
<feature type="region of interest" description="Disordered" evidence="2">
    <location>
        <begin position="433"/>
        <end position="512"/>
    </location>
</feature>
<dbReference type="Proteomes" id="UP000821853">
    <property type="component" value="Chromosome 9"/>
</dbReference>
<dbReference type="AlphaFoldDB" id="A0A9J6H615"/>
<comment type="caution">
    <text evidence="3">The sequence shown here is derived from an EMBL/GenBank/DDBJ whole genome shotgun (WGS) entry which is preliminary data.</text>
</comment>
<feature type="compositionally biased region" description="Basic and acidic residues" evidence="2">
    <location>
        <begin position="448"/>
        <end position="461"/>
    </location>
</feature>
<feature type="compositionally biased region" description="Basic and acidic residues" evidence="2">
    <location>
        <begin position="293"/>
        <end position="305"/>
    </location>
</feature>
<dbReference type="EMBL" id="JABSTR010000011">
    <property type="protein sequence ID" value="KAH9382263.1"/>
    <property type="molecule type" value="Genomic_DNA"/>
</dbReference>
<evidence type="ECO:0000313" key="4">
    <source>
        <dbReference type="Proteomes" id="UP000821853"/>
    </source>
</evidence>
<accession>A0A9J6H615</accession>
<protein>
    <recommendedName>
        <fullName evidence="5">CCHC-type domain-containing protein</fullName>
    </recommendedName>
</protein>
<dbReference type="SUPFAM" id="SSF57756">
    <property type="entry name" value="Retrovirus zinc finger-like domains"/>
    <property type="match status" value="1"/>
</dbReference>
<feature type="coiled-coil region" evidence="1">
    <location>
        <begin position="398"/>
        <end position="432"/>
    </location>
</feature>
<proteinExistence type="predicted"/>
<feature type="region of interest" description="Disordered" evidence="2">
    <location>
        <begin position="230"/>
        <end position="386"/>
    </location>
</feature>
<feature type="compositionally biased region" description="Basic and acidic residues" evidence="2">
    <location>
        <begin position="238"/>
        <end position="253"/>
    </location>
</feature>
<sequence length="512" mass="57264">MPQFGGKDDHKVVIRPRGGFVAKNADPMLLRKAIIAAAKVGAEEAAADKIAVNVAQNVLVVSTPSESRSFRYGALRYLTVGDCTYEAFAYKSAPSNTMRGVIKGVGLDDSAEEITRALVNDDNPSILAAHRLGQTGSVVILFDGNRVPFNVYYEGVLMKCTLYRQHKEVCSTCGQVGHRRDVCPTPLVKICFACGRKNPDAEHKKFCKPRCRLCGGSHTTRAGSCKNKFKTPLLIRQRQMEKRESARPRERNNNRWPENSPAEQVRTPPGAGAGRQARIDKNKGEGGSNPSITKERSRSKSEGRKHGLSWADITSENGRRRERSQSRYRSKSRERSQSRKRTTPGEERVTGQGEETRTTRKIDEALPNMKPGIPQRIQGKKSKTEDPAEYICAKERELRNVKAQLQKSEAETQRLATLVESLQKTVKQMRQERLRDSGCLESMGCSQPKEDAEERSERMNTDNEAEEPPPPRVHRRKRPTKPTAEAQQQSQKHGAPAFGYGARIYERDPGRG</sequence>
<reference evidence="3 4" key="1">
    <citation type="journal article" date="2020" name="Cell">
        <title>Large-Scale Comparative Analyses of Tick Genomes Elucidate Their Genetic Diversity and Vector Capacities.</title>
        <authorList>
            <consortium name="Tick Genome and Microbiome Consortium (TIGMIC)"/>
            <person name="Jia N."/>
            <person name="Wang J."/>
            <person name="Shi W."/>
            <person name="Du L."/>
            <person name="Sun Y."/>
            <person name="Zhan W."/>
            <person name="Jiang J.F."/>
            <person name="Wang Q."/>
            <person name="Zhang B."/>
            <person name="Ji P."/>
            <person name="Bell-Sakyi L."/>
            <person name="Cui X.M."/>
            <person name="Yuan T.T."/>
            <person name="Jiang B.G."/>
            <person name="Yang W.F."/>
            <person name="Lam T.T."/>
            <person name="Chang Q.C."/>
            <person name="Ding S.J."/>
            <person name="Wang X.J."/>
            <person name="Zhu J.G."/>
            <person name="Ruan X.D."/>
            <person name="Zhao L."/>
            <person name="Wei J.T."/>
            <person name="Ye R.Z."/>
            <person name="Que T.C."/>
            <person name="Du C.H."/>
            <person name="Zhou Y.H."/>
            <person name="Cheng J.X."/>
            <person name="Dai P.F."/>
            <person name="Guo W.B."/>
            <person name="Han X.H."/>
            <person name="Huang E.J."/>
            <person name="Li L.F."/>
            <person name="Wei W."/>
            <person name="Gao Y.C."/>
            <person name="Liu J.Z."/>
            <person name="Shao H.Z."/>
            <person name="Wang X."/>
            <person name="Wang C.C."/>
            <person name="Yang T.C."/>
            <person name="Huo Q.B."/>
            <person name="Li W."/>
            <person name="Chen H.Y."/>
            <person name="Chen S.E."/>
            <person name="Zhou L.G."/>
            <person name="Ni X.B."/>
            <person name="Tian J.H."/>
            <person name="Sheng Y."/>
            <person name="Liu T."/>
            <person name="Pan Y.S."/>
            <person name="Xia L.Y."/>
            <person name="Li J."/>
            <person name="Zhao F."/>
            <person name="Cao W.C."/>
        </authorList>
    </citation>
    <scope>NUCLEOTIDE SEQUENCE [LARGE SCALE GENOMIC DNA]</scope>
    <source>
        <strain evidence="3">HaeL-2018</strain>
    </source>
</reference>